<sequence>VVRPSGLTERKKAFQLRPNVGRRVETSLLFPVCQCAQNSAEFLCMFRFFVDSHFFEKRSESKKKILAPMYNKHTGRGVVLSIASVFA</sequence>
<dbReference type="EMBL" id="JBHTNZ010000153">
    <property type="protein sequence ID" value="MFD1464323.1"/>
    <property type="molecule type" value="Genomic_DNA"/>
</dbReference>
<evidence type="ECO:0000313" key="2">
    <source>
        <dbReference type="Proteomes" id="UP001597340"/>
    </source>
</evidence>
<proteinExistence type="predicted"/>
<feature type="non-terminal residue" evidence="1">
    <location>
        <position position="1"/>
    </location>
</feature>
<evidence type="ECO:0000313" key="1">
    <source>
        <dbReference type="EMBL" id="MFD1464323.1"/>
    </source>
</evidence>
<organism evidence="1 2">
    <name type="scientific">Paenibacillus farraposensis</name>
    <dbReference type="NCBI Taxonomy" id="2807095"/>
    <lineage>
        <taxon>Bacteria</taxon>
        <taxon>Bacillati</taxon>
        <taxon>Bacillota</taxon>
        <taxon>Bacilli</taxon>
        <taxon>Bacillales</taxon>
        <taxon>Paenibacillaceae</taxon>
        <taxon>Paenibacillus</taxon>
    </lineage>
</organism>
<dbReference type="RefSeq" id="WP_377571162.1">
    <property type="nucleotide sequence ID" value="NZ_JBHTNZ010000153.1"/>
</dbReference>
<gene>
    <name evidence="1" type="ORF">ACFQ5D_24115</name>
</gene>
<protein>
    <submittedName>
        <fullName evidence="1">Uncharacterized protein</fullName>
    </submittedName>
</protein>
<keyword evidence="2" id="KW-1185">Reference proteome</keyword>
<comment type="caution">
    <text evidence="1">The sequence shown here is derived from an EMBL/GenBank/DDBJ whole genome shotgun (WGS) entry which is preliminary data.</text>
</comment>
<name>A0ABW4DKI2_9BACL</name>
<dbReference type="Proteomes" id="UP001597340">
    <property type="component" value="Unassembled WGS sequence"/>
</dbReference>
<accession>A0ABW4DKI2</accession>
<reference evidence="2" key="1">
    <citation type="journal article" date="2019" name="Int. J. Syst. Evol. Microbiol.">
        <title>The Global Catalogue of Microorganisms (GCM) 10K type strain sequencing project: providing services to taxonomists for standard genome sequencing and annotation.</title>
        <authorList>
            <consortium name="The Broad Institute Genomics Platform"/>
            <consortium name="The Broad Institute Genome Sequencing Center for Infectious Disease"/>
            <person name="Wu L."/>
            <person name="Ma J."/>
        </authorList>
    </citation>
    <scope>NUCLEOTIDE SEQUENCE [LARGE SCALE GENOMIC DNA]</scope>
    <source>
        <strain evidence="2">CCM 9147</strain>
    </source>
</reference>